<evidence type="ECO:0000313" key="1">
    <source>
        <dbReference type="EMBL" id="MDQ0230164.1"/>
    </source>
</evidence>
<reference evidence="1 2" key="1">
    <citation type="submission" date="2023-07" db="EMBL/GenBank/DDBJ databases">
        <title>Genomic Encyclopedia of Type Strains, Phase IV (KMG-IV): sequencing the most valuable type-strain genomes for metagenomic binning, comparative biology and taxonomic classification.</title>
        <authorList>
            <person name="Goeker M."/>
        </authorList>
    </citation>
    <scope>NUCLEOTIDE SEQUENCE [LARGE SCALE GENOMIC DNA]</scope>
    <source>
        <strain evidence="1 2">DSM 29005</strain>
    </source>
</reference>
<comment type="caution">
    <text evidence="1">The sequence shown here is derived from an EMBL/GenBank/DDBJ whole genome shotgun (WGS) entry which is preliminary data.</text>
</comment>
<organism evidence="1 2">
    <name type="scientific">Metabacillus malikii</name>
    <dbReference type="NCBI Taxonomy" id="1504265"/>
    <lineage>
        <taxon>Bacteria</taxon>
        <taxon>Bacillati</taxon>
        <taxon>Bacillota</taxon>
        <taxon>Bacilli</taxon>
        <taxon>Bacillales</taxon>
        <taxon>Bacillaceae</taxon>
        <taxon>Metabacillus</taxon>
    </lineage>
</organism>
<dbReference type="Pfam" id="PF13561">
    <property type="entry name" value="adh_short_C2"/>
    <property type="match status" value="1"/>
</dbReference>
<dbReference type="InterPro" id="IPR036291">
    <property type="entry name" value="NAD(P)-bd_dom_sf"/>
</dbReference>
<gene>
    <name evidence="1" type="ORF">J2S19_001416</name>
</gene>
<accession>A0ABT9ZE00</accession>
<protein>
    <submittedName>
        <fullName evidence="1">NAD(P)-dependent dehydrogenase (Short-subunit alcohol dehydrogenase family)</fullName>
    </submittedName>
</protein>
<dbReference type="EMBL" id="JAUSUD010000004">
    <property type="protein sequence ID" value="MDQ0230164.1"/>
    <property type="molecule type" value="Genomic_DNA"/>
</dbReference>
<name>A0ABT9ZE00_9BACI</name>
<proteinExistence type="predicted"/>
<evidence type="ECO:0000313" key="2">
    <source>
        <dbReference type="Proteomes" id="UP001234495"/>
    </source>
</evidence>
<sequence length="55" mass="6024">MFLNLAFRRQQTGQGTMPRVDKPDEVAQLAVFLGSDESCFINGQVTAADAGWTAY</sequence>
<dbReference type="Proteomes" id="UP001234495">
    <property type="component" value="Unassembled WGS sequence"/>
</dbReference>
<dbReference type="Gene3D" id="3.40.50.720">
    <property type="entry name" value="NAD(P)-binding Rossmann-like Domain"/>
    <property type="match status" value="1"/>
</dbReference>
<dbReference type="SUPFAM" id="SSF51735">
    <property type="entry name" value="NAD(P)-binding Rossmann-fold domains"/>
    <property type="match status" value="1"/>
</dbReference>
<keyword evidence="2" id="KW-1185">Reference proteome</keyword>
<dbReference type="InterPro" id="IPR002347">
    <property type="entry name" value="SDR_fam"/>
</dbReference>